<dbReference type="GO" id="GO:0043190">
    <property type="term" value="C:ATP-binding cassette (ABC) transporter complex"/>
    <property type="evidence" value="ECO:0007669"/>
    <property type="project" value="InterPro"/>
</dbReference>
<dbReference type="CDD" id="cd13609">
    <property type="entry name" value="PBP2_Opu_like_1"/>
    <property type="match status" value="1"/>
</dbReference>
<dbReference type="Pfam" id="PF00528">
    <property type="entry name" value="BPD_transp_1"/>
    <property type="match status" value="1"/>
</dbReference>
<dbReference type="Proteomes" id="UP000094652">
    <property type="component" value="Chromosome"/>
</dbReference>
<evidence type="ECO:0000259" key="9">
    <source>
        <dbReference type="PROSITE" id="PS50928"/>
    </source>
</evidence>
<feature type="transmembrane region" description="Helical" evidence="8">
    <location>
        <begin position="54"/>
        <end position="74"/>
    </location>
</feature>
<dbReference type="PROSITE" id="PS50928">
    <property type="entry name" value="ABC_TM1"/>
    <property type="match status" value="1"/>
</dbReference>
<dbReference type="Gene3D" id="1.10.3720.10">
    <property type="entry name" value="MetI-like"/>
    <property type="match status" value="1"/>
</dbReference>
<dbReference type="Gene3D" id="3.40.190.10">
    <property type="entry name" value="Periplasmic binding protein-like II"/>
    <property type="match status" value="1"/>
</dbReference>
<dbReference type="InterPro" id="IPR051204">
    <property type="entry name" value="ABC_transp_perm/SBD"/>
</dbReference>
<dbReference type="Pfam" id="PF04069">
    <property type="entry name" value="OpuAC"/>
    <property type="match status" value="1"/>
</dbReference>
<evidence type="ECO:0000256" key="8">
    <source>
        <dbReference type="RuleBase" id="RU363032"/>
    </source>
</evidence>
<dbReference type="PANTHER" id="PTHR30177:SF4">
    <property type="entry name" value="OSMOPROTECTANT IMPORT PERMEASE PROTEIN OSMW"/>
    <property type="match status" value="1"/>
</dbReference>
<comment type="similarity">
    <text evidence="8">Belongs to the binding-protein-dependent transport system permease family.</text>
</comment>
<comment type="similarity">
    <text evidence="6">In the C-terminal section; belongs to the OsmX family.</text>
</comment>
<dbReference type="GO" id="GO:0031460">
    <property type="term" value="P:glycine betaine transport"/>
    <property type="evidence" value="ECO:0007669"/>
    <property type="project" value="TreeGrafter"/>
</dbReference>
<feature type="transmembrane region" description="Helical" evidence="8">
    <location>
        <begin position="146"/>
        <end position="168"/>
    </location>
</feature>
<feature type="transmembrane region" description="Helical" evidence="8">
    <location>
        <begin position="180"/>
        <end position="205"/>
    </location>
</feature>
<evidence type="ECO:0000313" key="11">
    <source>
        <dbReference type="Proteomes" id="UP000094652"/>
    </source>
</evidence>
<keyword evidence="11" id="KW-1185">Reference proteome</keyword>
<dbReference type="AlphaFoldDB" id="A0A1D7XLX7"/>
<feature type="domain" description="ABC transmembrane type-1" evidence="9">
    <location>
        <begin position="19"/>
        <end position="202"/>
    </location>
</feature>
<protein>
    <submittedName>
        <fullName evidence="10">ABC transporter permease</fullName>
    </submittedName>
</protein>
<comment type="similarity">
    <text evidence="7">In the N-terminal section; belongs to the binding-protein-dependent transport system permease family.</text>
</comment>
<evidence type="ECO:0000256" key="6">
    <source>
        <dbReference type="ARBA" id="ARBA00035642"/>
    </source>
</evidence>
<dbReference type="InterPro" id="IPR007210">
    <property type="entry name" value="ABC_Gly_betaine_transp_sub-bd"/>
</dbReference>
<comment type="subcellular location">
    <subcellularLocation>
        <location evidence="8">Cell membrane</location>
        <topology evidence="8">Multi-pass membrane protein</topology>
    </subcellularLocation>
    <subcellularLocation>
        <location evidence="1">Membrane</location>
        <topology evidence="1">Multi-pass membrane protein</topology>
    </subcellularLocation>
</comment>
<dbReference type="CDD" id="cd06261">
    <property type="entry name" value="TM_PBP2"/>
    <property type="match status" value="1"/>
</dbReference>
<dbReference type="SUPFAM" id="SSF53850">
    <property type="entry name" value="Periplasmic binding protein-like II"/>
    <property type="match status" value="1"/>
</dbReference>
<evidence type="ECO:0000256" key="1">
    <source>
        <dbReference type="ARBA" id="ARBA00004141"/>
    </source>
</evidence>
<dbReference type="InterPro" id="IPR000515">
    <property type="entry name" value="MetI-like"/>
</dbReference>
<dbReference type="SUPFAM" id="SSF161098">
    <property type="entry name" value="MetI-like"/>
    <property type="match status" value="1"/>
</dbReference>
<dbReference type="PANTHER" id="PTHR30177">
    <property type="entry name" value="GLYCINE BETAINE/L-PROLINE TRANSPORT SYSTEM PERMEASE PROTEIN PROW"/>
    <property type="match status" value="1"/>
</dbReference>
<dbReference type="GO" id="GO:0022857">
    <property type="term" value="F:transmembrane transporter activity"/>
    <property type="evidence" value="ECO:0007669"/>
    <property type="project" value="InterPro"/>
</dbReference>
<organism evidence="10 11">
    <name type="scientific">Clostridium taeniosporum</name>
    <dbReference type="NCBI Taxonomy" id="394958"/>
    <lineage>
        <taxon>Bacteria</taxon>
        <taxon>Bacillati</taxon>
        <taxon>Bacillota</taxon>
        <taxon>Clostridia</taxon>
        <taxon>Eubacteriales</taxon>
        <taxon>Clostridiaceae</taxon>
        <taxon>Clostridium</taxon>
    </lineage>
</organism>
<dbReference type="Gene3D" id="3.40.190.120">
    <property type="entry name" value="Osmoprotection protein (prox), domain 2"/>
    <property type="match status" value="1"/>
</dbReference>
<dbReference type="InterPro" id="IPR035906">
    <property type="entry name" value="MetI-like_sf"/>
</dbReference>
<name>A0A1D7XLX7_9CLOT</name>
<evidence type="ECO:0000256" key="7">
    <source>
        <dbReference type="ARBA" id="ARBA00035652"/>
    </source>
</evidence>
<dbReference type="FunFam" id="1.10.3720.10:FF:000001">
    <property type="entry name" value="Glycine betaine ABC transporter, permease"/>
    <property type="match status" value="1"/>
</dbReference>
<evidence type="ECO:0000256" key="4">
    <source>
        <dbReference type="ARBA" id="ARBA00022989"/>
    </source>
</evidence>
<dbReference type="EMBL" id="CP017253">
    <property type="protein sequence ID" value="AOR24267.2"/>
    <property type="molecule type" value="Genomic_DNA"/>
</dbReference>
<evidence type="ECO:0000256" key="5">
    <source>
        <dbReference type="ARBA" id="ARBA00023136"/>
    </source>
</evidence>
<keyword evidence="2 8" id="KW-0813">Transport</keyword>
<sequence length="524" mass="58064">MMGFFNYLIEAKSQIFMLLIDHIKLTALSVGLAIIIAMPLGICISYIKKMSKPVLAIANIIQAIPSMALLGFAIPFLGIGKIPAIVMVVLYSLLPIIKNTNTGIKNINSQTIEAARGIGLTRFQILTKVQLPLALPVIMSGVRISAVTAVGLMTIAAFIGGGGLGYLVFSGIRTVNNYQILGGAIPACLLALVVDFLFGLIESLVTPKSIQKRSFKKGIFKLNTKRKQKAVLACTASIILGIFIVTSVSAKSNRTIIIGSKDFTEQEILSNILAEAIENNTDISVERKMSLGGTQVCFSALKRGDLDMYFDYTGTCYTETLKYPPISDVEKVYNTVKKDFKDKYNIETLGQVAFNNIYVLSVRKDTAKKYNLETISDLAKVSDKLRISTSLEFLNREDGIIGLKRKYNLNFKDEIGIDGSPKYAALINNESDIIDAFSTDGLLKKFDLKTLEDDKHFFPPYYPVPLVREDTLKKYPEILPIVKNIEPLLTNDVMIDLNYQVDELRKDPKDVARKFLEEHNLLNA</sequence>
<reference evidence="11" key="1">
    <citation type="submission" date="2016-09" db="EMBL/GenBank/DDBJ databases">
        <title>Genomics of Clostridium taeniosporum, an organism which forms endospores with ribbon-like appendages.</title>
        <authorList>
            <person name="Walker J.R."/>
        </authorList>
    </citation>
    <scope>NUCLEOTIDE SEQUENCE [LARGE SCALE GENOMIC DNA]</scope>
    <source>
        <strain evidence="11">1/k</strain>
    </source>
</reference>
<keyword evidence="5 8" id="KW-0472">Membrane</keyword>
<evidence type="ECO:0000256" key="3">
    <source>
        <dbReference type="ARBA" id="ARBA00022692"/>
    </source>
</evidence>
<feature type="transmembrane region" description="Helical" evidence="8">
    <location>
        <begin position="25"/>
        <end position="47"/>
    </location>
</feature>
<dbReference type="RefSeq" id="WP_084023875.1">
    <property type="nucleotide sequence ID" value="NZ_CP017253.2"/>
</dbReference>
<dbReference type="OrthoDB" id="9801163at2"/>
<feature type="transmembrane region" description="Helical" evidence="8">
    <location>
        <begin position="230"/>
        <end position="250"/>
    </location>
</feature>
<accession>A0A1D7XLX7</accession>
<evidence type="ECO:0000313" key="10">
    <source>
        <dbReference type="EMBL" id="AOR24267.2"/>
    </source>
</evidence>
<gene>
    <name evidence="10" type="ORF">BGI42_11210</name>
</gene>
<dbReference type="KEGG" id="ctae:BGI42_11210"/>
<keyword evidence="4 8" id="KW-1133">Transmembrane helix</keyword>
<keyword evidence="3 8" id="KW-0812">Transmembrane</keyword>
<dbReference type="STRING" id="394958.BGI42_11210"/>
<evidence type="ECO:0000256" key="2">
    <source>
        <dbReference type="ARBA" id="ARBA00022448"/>
    </source>
</evidence>
<feature type="transmembrane region" description="Helical" evidence="8">
    <location>
        <begin position="80"/>
        <end position="97"/>
    </location>
</feature>
<proteinExistence type="inferred from homology"/>